<feature type="region of interest" description="Disordered" evidence="1">
    <location>
        <begin position="16"/>
        <end position="42"/>
    </location>
</feature>
<name>A0A9P3LBV8_9APHY</name>
<dbReference type="EMBL" id="BPQB01000013">
    <property type="protein sequence ID" value="GJE89605.1"/>
    <property type="molecule type" value="Genomic_DNA"/>
</dbReference>
<feature type="compositionally biased region" description="Low complexity" evidence="1">
    <location>
        <begin position="138"/>
        <end position="148"/>
    </location>
</feature>
<proteinExistence type="predicted"/>
<keyword evidence="3" id="KW-1185">Reference proteome</keyword>
<evidence type="ECO:0000313" key="3">
    <source>
        <dbReference type="Proteomes" id="UP000703269"/>
    </source>
</evidence>
<reference evidence="2 3" key="1">
    <citation type="submission" date="2021-08" db="EMBL/GenBank/DDBJ databases">
        <title>Draft Genome Sequence of Phanerochaete sordida strain YK-624.</title>
        <authorList>
            <person name="Mori T."/>
            <person name="Dohra H."/>
            <person name="Suzuki T."/>
            <person name="Kawagishi H."/>
            <person name="Hirai H."/>
        </authorList>
    </citation>
    <scope>NUCLEOTIDE SEQUENCE [LARGE SCALE GENOMIC DNA]</scope>
    <source>
        <strain evidence="2 3">YK-624</strain>
    </source>
</reference>
<evidence type="ECO:0000256" key="1">
    <source>
        <dbReference type="SAM" id="MobiDB-lite"/>
    </source>
</evidence>
<comment type="caution">
    <text evidence="2">The sequence shown here is derived from an EMBL/GenBank/DDBJ whole genome shotgun (WGS) entry which is preliminary data.</text>
</comment>
<accession>A0A9P3LBV8</accession>
<feature type="compositionally biased region" description="Polar residues" evidence="1">
    <location>
        <begin position="19"/>
        <end position="30"/>
    </location>
</feature>
<sequence>MLSRTTLQSCRVNARATAGSLSAARTNSTVAPADSGAKPERKRIPVANAFGDLAIPERDAIVQRGGRRALGMSPADFAGRGGLAAHLMAKRAQEVARLSEEKLAQQRLEQTDLSEISLATPPQLANQRERGPMRPRPTRAGPRTAATRAAEKVDTATRTEARPANRRPSRADRARKELMEEMEEELEEIEEGEEPLSEEAQERLEQLHSGIPKTNMEALFETPSPAAHQVIPLQAETKMSEVPKESSAFEELKKRVLEKTAGKYDAYLPLRLARNSAHNSLEKMGAVKYGRLSLSKVYNAPLDQRASALATVVSLTQTSRPAASKTL</sequence>
<evidence type="ECO:0000313" key="2">
    <source>
        <dbReference type="EMBL" id="GJE89605.1"/>
    </source>
</evidence>
<organism evidence="2 3">
    <name type="scientific">Phanerochaete sordida</name>
    <dbReference type="NCBI Taxonomy" id="48140"/>
    <lineage>
        <taxon>Eukaryota</taxon>
        <taxon>Fungi</taxon>
        <taxon>Dikarya</taxon>
        <taxon>Basidiomycota</taxon>
        <taxon>Agaricomycotina</taxon>
        <taxon>Agaricomycetes</taxon>
        <taxon>Polyporales</taxon>
        <taxon>Phanerochaetaceae</taxon>
        <taxon>Phanerochaete</taxon>
    </lineage>
</organism>
<gene>
    <name evidence="2" type="ORF">PsYK624_057090</name>
</gene>
<protein>
    <submittedName>
        <fullName evidence="2">Uncharacterized protein</fullName>
    </submittedName>
</protein>
<dbReference type="Proteomes" id="UP000703269">
    <property type="component" value="Unassembled WGS sequence"/>
</dbReference>
<dbReference type="AlphaFoldDB" id="A0A9P3LBV8"/>
<feature type="region of interest" description="Disordered" evidence="1">
    <location>
        <begin position="110"/>
        <end position="173"/>
    </location>
</feature>
<feature type="compositionally biased region" description="Basic and acidic residues" evidence="1">
    <location>
        <begin position="149"/>
        <end position="173"/>
    </location>
</feature>